<feature type="transmembrane region" description="Helical" evidence="3">
    <location>
        <begin position="122"/>
        <end position="140"/>
    </location>
</feature>
<proteinExistence type="predicted"/>
<dbReference type="AlphaFoldDB" id="A0A7Y6NLR9"/>
<protein>
    <recommendedName>
        <fullName evidence="1">diguanylate cyclase</fullName>
        <ecNumber evidence="1">2.7.7.65</ecNumber>
    </recommendedName>
</protein>
<dbReference type="GO" id="GO:0005886">
    <property type="term" value="C:plasma membrane"/>
    <property type="evidence" value="ECO:0007669"/>
    <property type="project" value="TreeGrafter"/>
</dbReference>
<reference evidence="5 6" key="1">
    <citation type="submission" date="2020-06" db="EMBL/GenBank/DDBJ databases">
        <title>Schlegella sp. ID0723 isolated from air conditioner.</title>
        <authorList>
            <person name="Kim D.Y."/>
            <person name="Kim D.-U."/>
        </authorList>
    </citation>
    <scope>NUCLEOTIDE SEQUENCE [LARGE SCALE GENOMIC DNA]</scope>
    <source>
        <strain evidence="5 6">ID0723</strain>
    </source>
</reference>
<dbReference type="InterPro" id="IPR029787">
    <property type="entry name" value="Nucleotide_cyclase"/>
</dbReference>
<keyword evidence="3" id="KW-0472">Membrane</keyword>
<sequence length="382" mass="39505">MDPATVILVLATHLTCSGGLFLVVGRQLPERCGIQLWGLCGLLFGAAFVGRLAAGLDAPPAWGQLSDIAMIGAMLLLTAGLRQFFGSEPLSPRAGLALLLGFAALQTLAVLGAGAVGRFAVINLGLGIAHLWVAAIAATARRGAEPGLQRPLLVLTILAGSQGLASATRGLHIAAAGVDVIYRGIPAQLYYAYSSLGTVLLAMILLWLLFARLNGQLSELATRDALTRLLNRTGLDDALRRHFGARGAQPLRLLALDIDHFKRINDTLGHASGDQVLRAVAGVLARGVRPNDIVARLGGEEFVVCCAAADAATALSLAERLRSAVAALSTVAADGRTTARCTISIGVSEACSALADWSRAAAAADRALYAAKAAGRDRVMAA</sequence>
<dbReference type="EC" id="2.7.7.65" evidence="1"/>
<dbReference type="GO" id="GO:0052621">
    <property type="term" value="F:diguanylate cyclase activity"/>
    <property type="evidence" value="ECO:0007669"/>
    <property type="project" value="UniProtKB-EC"/>
</dbReference>
<feature type="transmembrane region" description="Helical" evidence="3">
    <location>
        <begin position="6"/>
        <end position="24"/>
    </location>
</feature>
<feature type="domain" description="GGDEF" evidence="4">
    <location>
        <begin position="249"/>
        <end position="382"/>
    </location>
</feature>
<dbReference type="CDD" id="cd01949">
    <property type="entry name" value="GGDEF"/>
    <property type="match status" value="1"/>
</dbReference>
<feature type="transmembrane region" description="Helical" evidence="3">
    <location>
        <begin position="36"/>
        <end position="56"/>
    </location>
</feature>
<dbReference type="EMBL" id="JABWMJ010000003">
    <property type="protein sequence ID" value="NUZ05520.1"/>
    <property type="molecule type" value="Genomic_DNA"/>
</dbReference>
<name>A0A7Y6NLR9_9BURK</name>
<comment type="catalytic activity">
    <reaction evidence="2">
        <text>2 GTP = 3',3'-c-di-GMP + 2 diphosphate</text>
        <dbReference type="Rhea" id="RHEA:24898"/>
        <dbReference type="ChEBI" id="CHEBI:33019"/>
        <dbReference type="ChEBI" id="CHEBI:37565"/>
        <dbReference type="ChEBI" id="CHEBI:58805"/>
        <dbReference type="EC" id="2.7.7.65"/>
    </reaction>
</comment>
<feature type="transmembrane region" description="Helical" evidence="3">
    <location>
        <begin position="68"/>
        <end position="85"/>
    </location>
</feature>
<evidence type="ECO:0000256" key="1">
    <source>
        <dbReference type="ARBA" id="ARBA00012528"/>
    </source>
</evidence>
<feature type="transmembrane region" description="Helical" evidence="3">
    <location>
        <begin position="190"/>
        <end position="210"/>
    </location>
</feature>
<organism evidence="5 6">
    <name type="scientific">Piscinibacter koreensis</name>
    <dbReference type="NCBI Taxonomy" id="2742824"/>
    <lineage>
        <taxon>Bacteria</taxon>
        <taxon>Pseudomonadati</taxon>
        <taxon>Pseudomonadota</taxon>
        <taxon>Betaproteobacteria</taxon>
        <taxon>Burkholderiales</taxon>
        <taxon>Sphaerotilaceae</taxon>
        <taxon>Piscinibacter</taxon>
    </lineage>
</organism>
<dbReference type="PROSITE" id="PS50887">
    <property type="entry name" value="GGDEF"/>
    <property type="match status" value="1"/>
</dbReference>
<dbReference type="FunFam" id="3.30.70.270:FF:000001">
    <property type="entry name" value="Diguanylate cyclase domain protein"/>
    <property type="match status" value="1"/>
</dbReference>
<keyword evidence="6" id="KW-1185">Reference proteome</keyword>
<dbReference type="InterPro" id="IPR050469">
    <property type="entry name" value="Diguanylate_Cyclase"/>
</dbReference>
<accession>A0A7Y6NLR9</accession>
<feature type="transmembrane region" description="Helical" evidence="3">
    <location>
        <begin position="97"/>
        <end position="116"/>
    </location>
</feature>
<dbReference type="NCBIfam" id="TIGR00254">
    <property type="entry name" value="GGDEF"/>
    <property type="match status" value="1"/>
</dbReference>
<evidence type="ECO:0000256" key="2">
    <source>
        <dbReference type="ARBA" id="ARBA00034247"/>
    </source>
</evidence>
<dbReference type="Pfam" id="PF00990">
    <property type="entry name" value="GGDEF"/>
    <property type="match status" value="1"/>
</dbReference>
<evidence type="ECO:0000313" key="6">
    <source>
        <dbReference type="Proteomes" id="UP000529637"/>
    </source>
</evidence>
<dbReference type="RefSeq" id="WP_176067562.1">
    <property type="nucleotide sequence ID" value="NZ_JABWMJ010000003.1"/>
</dbReference>
<comment type="caution">
    <text evidence="5">The sequence shown here is derived from an EMBL/GenBank/DDBJ whole genome shotgun (WGS) entry which is preliminary data.</text>
</comment>
<dbReference type="GO" id="GO:1902201">
    <property type="term" value="P:negative regulation of bacterial-type flagellum-dependent cell motility"/>
    <property type="evidence" value="ECO:0007669"/>
    <property type="project" value="TreeGrafter"/>
</dbReference>
<dbReference type="SUPFAM" id="SSF55073">
    <property type="entry name" value="Nucleotide cyclase"/>
    <property type="match status" value="1"/>
</dbReference>
<dbReference type="Proteomes" id="UP000529637">
    <property type="component" value="Unassembled WGS sequence"/>
</dbReference>
<keyword evidence="3" id="KW-0812">Transmembrane</keyword>
<evidence type="ECO:0000259" key="4">
    <source>
        <dbReference type="PROSITE" id="PS50887"/>
    </source>
</evidence>
<dbReference type="PANTHER" id="PTHR45138">
    <property type="entry name" value="REGULATORY COMPONENTS OF SENSORY TRANSDUCTION SYSTEM"/>
    <property type="match status" value="1"/>
</dbReference>
<dbReference type="SMART" id="SM00267">
    <property type="entry name" value="GGDEF"/>
    <property type="match status" value="1"/>
</dbReference>
<dbReference type="PANTHER" id="PTHR45138:SF9">
    <property type="entry name" value="DIGUANYLATE CYCLASE DGCM-RELATED"/>
    <property type="match status" value="1"/>
</dbReference>
<gene>
    <name evidence="5" type="ORF">HQN59_07065</name>
</gene>
<dbReference type="GO" id="GO:0043709">
    <property type="term" value="P:cell adhesion involved in single-species biofilm formation"/>
    <property type="evidence" value="ECO:0007669"/>
    <property type="project" value="TreeGrafter"/>
</dbReference>
<dbReference type="InterPro" id="IPR043128">
    <property type="entry name" value="Rev_trsase/Diguanyl_cyclase"/>
</dbReference>
<keyword evidence="3" id="KW-1133">Transmembrane helix</keyword>
<evidence type="ECO:0000256" key="3">
    <source>
        <dbReference type="SAM" id="Phobius"/>
    </source>
</evidence>
<dbReference type="Gene3D" id="3.30.70.270">
    <property type="match status" value="1"/>
</dbReference>
<dbReference type="InterPro" id="IPR000160">
    <property type="entry name" value="GGDEF_dom"/>
</dbReference>
<evidence type="ECO:0000313" key="5">
    <source>
        <dbReference type="EMBL" id="NUZ05520.1"/>
    </source>
</evidence>